<dbReference type="InterPro" id="IPR006917">
    <property type="entry name" value="SOUL_heme-bd"/>
</dbReference>
<organism evidence="1 2">
    <name type="scientific">Plesiocystis pacifica SIR-1</name>
    <dbReference type="NCBI Taxonomy" id="391625"/>
    <lineage>
        <taxon>Bacteria</taxon>
        <taxon>Pseudomonadati</taxon>
        <taxon>Myxococcota</taxon>
        <taxon>Polyangia</taxon>
        <taxon>Nannocystales</taxon>
        <taxon>Nannocystaceae</taxon>
        <taxon>Plesiocystis</taxon>
    </lineage>
</organism>
<evidence type="ECO:0000313" key="1">
    <source>
        <dbReference type="EMBL" id="EDM75199.1"/>
    </source>
</evidence>
<comment type="caution">
    <text evidence="1">The sequence shown here is derived from an EMBL/GenBank/DDBJ whole genome shotgun (WGS) entry which is preliminary data.</text>
</comment>
<keyword evidence="2" id="KW-1185">Reference proteome</keyword>
<dbReference type="SUPFAM" id="SSF55136">
    <property type="entry name" value="Probable bacterial effector-binding domain"/>
    <property type="match status" value="1"/>
</dbReference>
<dbReference type="STRING" id="391625.PPSIR1_41019"/>
<dbReference type="PANTHER" id="PTHR11220:SF58">
    <property type="entry name" value="SOUL HEME-BINDING FAMILY PROTEIN"/>
    <property type="match status" value="1"/>
</dbReference>
<dbReference type="Proteomes" id="UP000005801">
    <property type="component" value="Unassembled WGS sequence"/>
</dbReference>
<reference evidence="1 2" key="1">
    <citation type="submission" date="2007-06" db="EMBL/GenBank/DDBJ databases">
        <authorList>
            <person name="Shimkets L."/>
            <person name="Ferriera S."/>
            <person name="Johnson J."/>
            <person name="Kravitz S."/>
            <person name="Beeson K."/>
            <person name="Sutton G."/>
            <person name="Rogers Y.-H."/>
            <person name="Friedman R."/>
            <person name="Frazier M."/>
            <person name="Venter J.C."/>
        </authorList>
    </citation>
    <scope>NUCLEOTIDE SEQUENCE [LARGE SCALE GENOMIC DNA]</scope>
    <source>
        <strain evidence="1 2">SIR-1</strain>
    </source>
</reference>
<gene>
    <name evidence="1" type="ORF">PPSIR1_41019</name>
</gene>
<sequence length="234" mass="25120">MFMTRQEPLSRRAWVVASATAVTAGALATALPQRALARGRVETPAYEVIASFDAFEVRRYAPRLVAEVEVQGTGPAASNAGFRVLADFIFGNNSANTEVAMTAPVDRTAAARSEAIDMTAPVDRTQVADGEGKPKWVVAFTMPSKYTRDTLPTPNDPRVHIRVVPERVVAAVRFSGAPAEAAVQNKMAALVAAVDAEGLTRDGSEPTYARYDPPWTPGVLRRNEIMVGLRVPKG</sequence>
<dbReference type="PROSITE" id="PS51318">
    <property type="entry name" value="TAT"/>
    <property type="match status" value="1"/>
</dbReference>
<protein>
    <submittedName>
        <fullName evidence="1">SOUL heme-binding protein</fullName>
    </submittedName>
</protein>
<dbReference type="EMBL" id="ABCS01000100">
    <property type="protein sequence ID" value="EDM75199.1"/>
    <property type="molecule type" value="Genomic_DNA"/>
</dbReference>
<dbReference type="eggNOG" id="COG3449">
    <property type="taxonomic scope" value="Bacteria"/>
</dbReference>
<name>A6GG12_9BACT</name>
<dbReference type="AlphaFoldDB" id="A6GG12"/>
<dbReference type="InterPro" id="IPR006311">
    <property type="entry name" value="TAT_signal"/>
</dbReference>
<dbReference type="Gene3D" id="3.20.80.10">
    <property type="entry name" value="Regulatory factor, effector binding domain"/>
    <property type="match status" value="1"/>
</dbReference>
<dbReference type="InterPro" id="IPR011256">
    <property type="entry name" value="Reg_factor_effector_dom_sf"/>
</dbReference>
<proteinExistence type="predicted"/>
<dbReference type="Pfam" id="PF04832">
    <property type="entry name" value="SOUL"/>
    <property type="match status" value="1"/>
</dbReference>
<dbReference type="PANTHER" id="PTHR11220">
    <property type="entry name" value="HEME-BINDING PROTEIN-RELATED"/>
    <property type="match status" value="1"/>
</dbReference>
<evidence type="ECO:0000313" key="2">
    <source>
        <dbReference type="Proteomes" id="UP000005801"/>
    </source>
</evidence>
<accession>A6GG12</accession>